<dbReference type="InterPro" id="IPR036388">
    <property type="entry name" value="WH-like_DNA-bd_sf"/>
</dbReference>
<dbReference type="GO" id="GO:0003677">
    <property type="term" value="F:DNA binding"/>
    <property type="evidence" value="ECO:0007669"/>
    <property type="project" value="UniProtKB-KW"/>
</dbReference>
<dbReference type="GO" id="GO:0032993">
    <property type="term" value="C:protein-DNA complex"/>
    <property type="evidence" value="ECO:0007669"/>
    <property type="project" value="TreeGrafter"/>
</dbReference>
<sequence>MELRALEYFVAVAEEKSFTRAAFRAHVSQPSISQQVRALERELEETVVPDLLSLFHERFPRAEVELSGGTSLPLLDMVEQGELDAATSRSGTRCAR</sequence>
<dbReference type="AlphaFoldDB" id="A0A387BKH2"/>
<dbReference type="InterPro" id="IPR036390">
    <property type="entry name" value="WH_DNA-bd_sf"/>
</dbReference>
<evidence type="ECO:0000256" key="4">
    <source>
        <dbReference type="ARBA" id="ARBA00023163"/>
    </source>
</evidence>
<keyword evidence="7" id="KW-1185">Reference proteome</keyword>
<dbReference type="PANTHER" id="PTHR30346:SF28">
    <property type="entry name" value="HTH-TYPE TRANSCRIPTIONAL REGULATOR CYNR"/>
    <property type="match status" value="1"/>
</dbReference>
<keyword evidence="2" id="KW-0805">Transcription regulation</keyword>
<dbReference type="PROSITE" id="PS50931">
    <property type="entry name" value="HTH_LYSR"/>
    <property type="match status" value="1"/>
</dbReference>
<evidence type="ECO:0000256" key="2">
    <source>
        <dbReference type="ARBA" id="ARBA00023015"/>
    </source>
</evidence>
<proteinExistence type="inferred from homology"/>
<dbReference type="EMBL" id="CP032624">
    <property type="protein sequence ID" value="AYG02664.1"/>
    <property type="molecule type" value="Genomic_DNA"/>
</dbReference>
<reference evidence="6 7" key="1">
    <citation type="submission" date="2018-09" db="EMBL/GenBank/DDBJ databases">
        <title>Genome sequencing of strain 2DFW10M-5.</title>
        <authorList>
            <person name="Heo J."/>
            <person name="Kim S.-J."/>
            <person name="Kwon S.-W."/>
        </authorList>
    </citation>
    <scope>NUCLEOTIDE SEQUENCE [LARGE SCALE GENOMIC DNA]</scope>
    <source>
        <strain evidence="6 7">2DFW10M-5</strain>
    </source>
</reference>
<protein>
    <submittedName>
        <fullName evidence="6">LysR family transcriptional regulator</fullName>
    </submittedName>
</protein>
<evidence type="ECO:0000313" key="6">
    <source>
        <dbReference type="EMBL" id="AYG02664.1"/>
    </source>
</evidence>
<evidence type="ECO:0000313" key="7">
    <source>
        <dbReference type="Proteomes" id="UP000275069"/>
    </source>
</evidence>
<dbReference type="InterPro" id="IPR000847">
    <property type="entry name" value="LysR_HTH_N"/>
</dbReference>
<dbReference type="Proteomes" id="UP000275069">
    <property type="component" value="Chromosome"/>
</dbReference>
<dbReference type="Gene3D" id="3.40.190.10">
    <property type="entry name" value="Periplasmic binding protein-like II"/>
    <property type="match status" value="1"/>
</dbReference>
<dbReference type="RefSeq" id="WP_120788198.1">
    <property type="nucleotide sequence ID" value="NZ_CP032624.1"/>
</dbReference>
<accession>A0A387BKH2</accession>
<comment type="similarity">
    <text evidence="1">Belongs to the LysR transcriptional regulatory family.</text>
</comment>
<dbReference type="Gene3D" id="1.10.10.10">
    <property type="entry name" value="Winged helix-like DNA-binding domain superfamily/Winged helix DNA-binding domain"/>
    <property type="match status" value="1"/>
</dbReference>
<dbReference type="PRINTS" id="PR00039">
    <property type="entry name" value="HTHLYSR"/>
</dbReference>
<name>A0A387BKH2_9MICO</name>
<dbReference type="SUPFAM" id="SSF46785">
    <property type="entry name" value="Winged helix' DNA-binding domain"/>
    <property type="match status" value="1"/>
</dbReference>
<feature type="domain" description="HTH lysR-type" evidence="5">
    <location>
        <begin position="1"/>
        <end position="43"/>
    </location>
</feature>
<keyword evidence="4" id="KW-0804">Transcription</keyword>
<gene>
    <name evidence="6" type="ORF">D7I44_03435</name>
</gene>
<organism evidence="6 7">
    <name type="scientific">Gryllotalpicola protaetiae</name>
    <dbReference type="NCBI Taxonomy" id="2419771"/>
    <lineage>
        <taxon>Bacteria</taxon>
        <taxon>Bacillati</taxon>
        <taxon>Actinomycetota</taxon>
        <taxon>Actinomycetes</taxon>
        <taxon>Micrococcales</taxon>
        <taxon>Microbacteriaceae</taxon>
        <taxon>Gryllotalpicola</taxon>
    </lineage>
</organism>
<dbReference type="SUPFAM" id="SSF53850">
    <property type="entry name" value="Periplasmic binding protein-like II"/>
    <property type="match status" value="1"/>
</dbReference>
<dbReference type="Pfam" id="PF00126">
    <property type="entry name" value="HTH_1"/>
    <property type="match status" value="1"/>
</dbReference>
<dbReference type="OrthoDB" id="3636008at2"/>
<dbReference type="KEGG" id="gry:D7I44_03435"/>
<evidence type="ECO:0000256" key="3">
    <source>
        <dbReference type="ARBA" id="ARBA00023125"/>
    </source>
</evidence>
<evidence type="ECO:0000259" key="5">
    <source>
        <dbReference type="PROSITE" id="PS50931"/>
    </source>
</evidence>
<evidence type="ECO:0000256" key="1">
    <source>
        <dbReference type="ARBA" id="ARBA00009437"/>
    </source>
</evidence>
<keyword evidence="3" id="KW-0238">DNA-binding</keyword>
<dbReference type="PANTHER" id="PTHR30346">
    <property type="entry name" value="TRANSCRIPTIONAL DUAL REGULATOR HCAR-RELATED"/>
    <property type="match status" value="1"/>
</dbReference>
<dbReference type="GO" id="GO:0003700">
    <property type="term" value="F:DNA-binding transcription factor activity"/>
    <property type="evidence" value="ECO:0007669"/>
    <property type="project" value="InterPro"/>
</dbReference>